<dbReference type="GO" id="GO:1902600">
    <property type="term" value="P:proton transmembrane transport"/>
    <property type="evidence" value="ECO:0007669"/>
    <property type="project" value="TreeGrafter"/>
</dbReference>
<evidence type="ECO:0000256" key="1">
    <source>
        <dbReference type="SAM" id="MobiDB-lite"/>
    </source>
</evidence>
<comment type="caution">
    <text evidence="2">The sequence shown here is derived from an EMBL/GenBank/DDBJ whole genome shotgun (WGS) entry which is preliminary data.</text>
</comment>
<feature type="region of interest" description="Disordered" evidence="1">
    <location>
        <begin position="197"/>
        <end position="230"/>
    </location>
</feature>
<dbReference type="EMBL" id="JABCRI010000015">
    <property type="protein sequence ID" value="KAF8393708.1"/>
    <property type="molecule type" value="Genomic_DNA"/>
</dbReference>
<accession>A0A835D7J7</accession>
<keyword evidence="3" id="KW-1185">Reference proteome</keyword>
<organism evidence="2 3">
    <name type="scientific">Tetracentron sinense</name>
    <name type="common">Spur-leaf</name>
    <dbReference type="NCBI Taxonomy" id="13715"/>
    <lineage>
        <taxon>Eukaryota</taxon>
        <taxon>Viridiplantae</taxon>
        <taxon>Streptophyta</taxon>
        <taxon>Embryophyta</taxon>
        <taxon>Tracheophyta</taxon>
        <taxon>Spermatophyta</taxon>
        <taxon>Magnoliopsida</taxon>
        <taxon>Trochodendrales</taxon>
        <taxon>Trochodendraceae</taxon>
        <taxon>Tetracentron</taxon>
    </lineage>
</organism>
<reference evidence="2 3" key="1">
    <citation type="submission" date="2020-04" db="EMBL/GenBank/DDBJ databases">
        <title>Plant Genome Project.</title>
        <authorList>
            <person name="Zhang R.-G."/>
        </authorList>
    </citation>
    <scope>NUCLEOTIDE SEQUENCE [LARGE SCALE GENOMIC DNA]</scope>
    <source>
        <strain evidence="2">YNK0</strain>
        <tissue evidence="2">Leaf</tissue>
    </source>
</reference>
<dbReference type="PANTHER" id="PTHR28062:SF1">
    <property type="entry name" value="TRANSMEMBRANE PROTEIN"/>
    <property type="match status" value="1"/>
</dbReference>
<gene>
    <name evidence="2" type="ORF">HHK36_021955</name>
</gene>
<dbReference type="Pfam" id="PF10173">
    <property type="entry name" value="Mit_KHE1"/>
    <property type="match status" value="1"/>
</dbReference>
<dbReference type="Proteomes" id="UP000655225">
    <property type="component" value="Unassembled WGS sequence"/>
</dbReference>
<dbReference type="AlphaFoldDB" id="A0A835D7J7"/>
<dbReference type="InterPro" id="IPR018786">
    <property type="entry name" value="Mit_KHE1"/>
</dbReference>
<name>A0A835D7J7_TETSI</name>
<dbReference type="GO" id="GO:0005743">
    <property type="term" value="C:mitochondrial inner membrane"/>
    <property type="evidence" value="ECO:0007669"/>
    <property type="project" value="TreeGrafter"/>
</dbReference>
<feature type="compositionally biased region" description="Basic and acidic residues" evidence="1">
    <location>
        <begin position="197"/>
        <end position="228"/>
    </location>
</feature>
<sequence>MKARLVVFPVKGRNWCFSRSVDRSVSESESVRIPPTLKDLWKKISSNRKPMNKNAELVLDFVSNKMNQAWIGLEKAPEGTIKNKIHGVGLRLLARVKPSEIFLKSISKEVTKVEVTHPTRVSWLPLPWEEVLLLGPPDNQKMPYASAVGAASRSGCGYMHQKDFSFEAVPVSKKPAIYQGEPALFDAYLLKENDVGKKSTENGNKEPLLLEERREASDDVKELEKEENSNNGELEVEITNWVVDFVEESRVKNTADDNTNLEEGEHIVKEQDLADRHLEQEQNYFKEVAIELSKRNNKDEEKQQR</sequence>
<dbReference type="OrthoDB" id="5562676at2759"/>
<evidence type="ECO:0000313" key="2">
    <source>
        <dbReference type="EMBL" id="KAF8393708.1"/>
    </source>
</evidence>
<dbReference type="GO" id="GO:0006813">
    <property type="term" value="P:potassium ion transport"/>
    <property type="evidence" value="ECO:0007669"/>
    <property type="project" value="TreeGrafter"/>
</dbReference>
<proteinExistence type="predicted"/>
<evidence type="ECO:0000313" key="3">
    <source>
        <dbReference type="Proteomes" id="UP000655225"/>
    </source>
</evidence>
<dbReference type="PANTHER" id="PTHR28062">
    <property type="entry name" value="K+-H+ EXCHANGE-LIKE PROTEIN"/>
    <property type="match status" value="1"/>
</dbReference>
<protein>
    <submittedName>
        <fullName evidence="2">Uncharacterized protein</fullName>
    </submittedName>
</protein>